<feature type="transmembrane region" description="Helical" evidence="1">
    <location>
        <begin position="143"/>
        <end position="163"/>
    </location>
</feature>
<feature type="transmembrane region" description="Helical" evidence="1">
    <location>
        <begin position="175"/>
        <end position="194"/>
    </location>
</feature>
<feature type="transmembrane region" description="Helical" evidence="1">
    <location>
        <begin position="383"/>
        <end position="403"/>
    </location>
</feature>
<dbReference type="Gene3D" id="1.20.1250.20">
    <property type="entry name" value="MFS general substrate transporter like domains"/>
    <property type="match status" value="2"/>
</dbReference>
<feature type="transmembrane region" description="Helical" evidence="1">
    <location>
        <begin position="79"/>
        <end position="98"/>
    </location>
</feature>
<evidence type="ECO:0000313" key="2">
    <source>
        <dbReference type="EMBL" id="KKM18757.1"/>
    </source>
</evidence>
<keyword evidence="1" id="KW-0812">Transmembrane</keyword>
<reference evidence="2" key="1">
    <citation type="journal article" date="2015" name="Nature">
        <title>Complex archaea that bridge the gap between prokaryotes and eukaryotes.</title>
        <authorList>
            <person name="Spang A."/>
            <person name="Saw J.H."/>
            <person name="Jorgensen S.L."/>
            <person name="Zaremba-Niedzwiedzka K."/>
            <person name="Martijn J."/>
            <person name="Lind A.E."/>
            <person name="van Eijk R."/>
            <person name="Schleper C."/>
            <person name="Guy L."/>
            <person name="Ettema T.J."/>
        </authorList>
    </citation>
    <scope>NUCLEOTIDE SEQUENCE</scope>
</reference>
<dbReference type="EMBL" id="LAZR01014153">
    <property type="protein sequence ID" value="KKM18757.1"/>
    <property type="molecule type" value="Genomic_DNA"/>
</dbReference>
<feature type="transmembrane region" description="Helical" evidence="1">
    <location>
        <begin position="48"/>
        <end position="67"/>
    </location>
</feature>
<proteinExistence type="predicted"/>
<gene>
    <name evidence="2" type="ORF">LCGC14_1662470</name>
</gene>
<keyword evidence="1" id="KW-1133">Transmembrane helix</keyword>
<dbReference type="SUPFAM" id="SSF103473">
    <property type="entry name" value="MFS general substrate transporter"/>
    <property type="match status" value="2"/>
</dbReference>
<feature type="transmembrane region" description="Helical" evidence="1">
    <location>
        <begin position="294"/>
        <end position="315"/>
    </location>
</feature>
<accession>A0A0F9HUC7</accession>
<feature type="transmembrane region" description="Helical" evidence="1">
    <location>
        <begin position="264"/>
        <end position="282"/>
    </location>
</feature>
<feature type="transmembrane region" description="Helical" evidence="1">
    <location>
        <begin position="321"/>
        <end position="339"/>
    </location>
</feature>
<organism evidence="2">
    <name type="scientific">marine sediment metagenome</name>
    <dbReference type="NCBI Taxonomy" id="412755"/>
    <lineage>
        <taxon>unclassified sequences</taxon>
        <taxon>metagenomes</taxon>
        <taxon>ecological metagenomes</taxon>
    </lineage>
</organism>
<name>A0A0F9HUC7_9ZZZZ</name>
<feature type="transmembrane region" description="Helical" evidence="1">
    <location>
        <begin position="360"/>
        <end position="377"/>
    </location>
</feature>
<sequence length="406" mass="48362">MFEFNKNRIYIIFFLVYCMIPIFEFYYFNYIPLFYLDILKYSSIELAFVQIFPYLPLIITPFLSLYYDKYVKKEVQAKLILYTFCFILSGSFLIFILFKHILILYAVFLFFYLFSVSIIRTVMINLFLNIIKESNSIKKKLIFLVRIANIIGILGISIFFQFIVSNISSLEQWNLFFVIGWIFSFSFIFIIILLNSKIQLLYHDSNENQLINQKKDCINNNKAFSMMFILYIVFFLGSSDYLFAFLFSSWIFNKFGEFSWRLYNSLYFIFIISEFLGSWIAYNLSDKLDKRKLIFVGFSSYIFIMISLTVSNFLLLIILNSFLFLIGSICTFTYTSFVSDISKNEKYKTFKYQLLHTYQSLARIVFIPLGFFLYFFITVENIITVSTFLFGISAIFIISTFLFNKE</sequence>
<feature type="transmembrane region" description="Helical" evidence="1">
    <location>
        <begin position="228"/>
        <end position="252"/>
    </location>
</feature>
<dbReference type="AlphaFoldDB" id="A0A0F9HUC7"/>
<feature type="transmembrane region" description="Helical" evidence="1">
    <location>
        <begin position="9"/>
        <end position="28"/>
    </location>
</feature>
<feature type="transmembrane region" description="Helical" evidence="1">
    <location>
        <begin position="104"/>
        <end position="131"/>
    </location>
</feature>
<protein>
    <recommendedName>
        <fullName evidence="3">Major facilitator superfamily (MFS) profile domain-containing protein</fullName>
    </recommendedName>
</protein>
<evidence type="ECO:0008006" key="3">
    <source>
        <dbReference type="Google" id="ProtNLM"/>
    </source>
</evidence>
<comment type="caution">
    <text evidence="2">The sequence shown here is derived from an EMBL/GenBank/DDBJ whole genome shotgun (WGS) entry which is preliminary data.</text>
</comment>
<dbReference type="InterPro" id="IPR036259">
    <property type="entry name" value="MFS_trans_sf"/>
</dbReference>
<keyword evidence="1" id="KW-0472">Membrane</keyword>
<evidence type="ECO:0000256" key="1">
    <source>
        <dbReference type="SAM" id="Phobius"/>
    </source>
</evidence>